<dbReference type="RefSeq" id="WP_034841093.1">
    <property type="nucleotide sequence ID" value="NZ_JANX01000244.1"/>
</dbReference>
<organism evidence="1 2">
    <name type="scientific">Inquilinus limosus MP06</name>
    <dbReference type="NCBI Taxonomy" id="1398085"/>
    <lineage>
        <taxon>Bacteria</taxon>
        <taxon>Pseudomonadati</taxon>
        <taxon>Pseudomonadota</taxon>
        <taxon>Alphaproteobacteria</taxon>
        <taxon>Rhodospirillales</taxon>
        <taxon>Rhodospirillaceae</taxon>
        <taxon>Inquilinus</taxon>
    </lineage>
</organism>
<sequence length="227" mass="25030">MTLAQAQYGTWHADPQREVAMADGHRPYWEHFIGLVPETDLAGRDVLDFGCNRGGFLQLLHARRPFRWGLGVDIATDSIAAAQAAKGDLPVEHRVATDLSPWAGRFDIAFSYEVIYLLPDIAGHAAQMLQALRTGGVYYAVTGCHTDSPLWPRWRTLIGGTTNAPVQDRSPDDYAAAFAAAGFSVSVKKFGFDGFVPATKDKRYYPKLVDAITYGAEHKLLFRMVKA</sequence>
<gene>
    <name evidence="1" type="ORF">P409_18540</name>
</gene>
<dbReference type="SUPFAM" id="SSF53335">
    <property type="entry name" value="S-adenosyl-L-methionine-dependent methyltransferases"/>
    <property type="match status" value="1"/>
</dbReference>
<dbReference type="CDD" id="cd02440">
    <property type="entry name" value="AdoMet_MTases"/>
    <property type="match status" value="1"/>
</dbReference>
<protein>
    <submittedName>
        <fullName evidence="1">Methyltransferase</fullName>
    </submittedName>
</protein>
<evidence type="ECO:0000313" key="1">
    <source>
        <dbReference type="EMBL" id="KGM32938.1"/>
    </source>
</evidence>
<proteinExistence type="predicted"/>
<reference evidence="1 2" key="1">
    <citation type="submission" date="2014-01" db="EMBL/GenBank/DDBJ databases">
        <title>Genome sequence determination for a cystic fibrosis isolate, Inquilinus limosus.</title>
        <authorList>
            <person name="Pino M."/>
            <person name="Di Conza J."/>
            <person name="Gutkind G."/>
        </authorList>
    </citation>
    <scope>NUCLEOTIDE SEQUENCE [LARGE SCALE GENOMIC DNA]</scope>
    <source>
        <strain evidence="1 2">MP06</strain>
    </source>
</reference>
<evidence type="ECO:0000313" key="2">
    <source>
        <dbReference type="Proteomes" id="UP000029995"/>
    </source>
</evidence>
<dbReference type="OrthoDB" id="7856199at2"/>
<dbReference type="AlphaFoldDB" id="A0A0A0D556"/>
<keyword evidence="1" id="KW-0489">Methyltransferase</keyword>
<dbReference type="Proteomes" id="UP000029995">
    <property type="component" value="Unassembled WGS sequence"/>
</dbReference>
<dbReference type="GO" id="GO:0008168">
    <property type="term" value="F:methyltransferase activity"/>
    <property type="evidence" value="ECO:0007669"/>
    <property type="project" value="UniProtKB-KW"/>
</dbReference>
<accession>A0A0A0D556</accession>
<dbReference type="InterPro" id="IPR029063">
    <property type="entry name" value="SAM-dependent_MTases_sf"/>
</dbReference>
<keyword evidence="1" id="KW-0808">Transferase</keyword>
<dbReference type="Pfam" id="PF13489">
    <property type="entry name" value="Methyltransf_23"/>
    <property type="match status" value="1"/>
</dbReference>
<dbReference type="Gene3D" id="3.40.50.150">
    <property type="entry name" value="Vaccinia Virus protein VP39"/>
    <property type="match status" value="1"/>
</dbReference>
<dbReference type="GO" id="GO:0032259">
    <property type="term" value="P:methylation"/>
    <property type="evidence" value="ECO:0007669"/>
    <property type="project" value="UniProtKB-KW"/>
</dbReference>
<dbReference type="EMBL" id="JANX01000244">
    <property type="protein sequence ID" value="KGM32938.1"/>
    <property type="molecule type" value="Genomic_DNA"/>
</dbReference>
<comment type="caution">
    <text evidence="1">The sequence shown here is derived from an EMBL/GenBank/DDBJ whole genome shotgun (WGS) entry which is preliminary data.</text>
</comment>
<name>A0A0A0D556_9PROT</name>